<keyword evidence="1" id="KW-0472">Membrane</keyword>
<protein>
    <submittedName>
        <fullName evidence="2">Uncharacterized protein</fullName>
    </submittedName>
</protein>
<keyword evidence="1" id="KW-1133">Transmembrane helix</keyword>
<dbReference type="AlphaFoldDB" id="A0A2T5HX10"/>
<feature type="transmembrane region" description="Helical" evidence="1">
    <location>
        <begin position="53"/>
        <end position="72"/>
    </location>
</feature>
<reference evidence="2 3" key="1">
    <citation type="submission" date="2018-04" db="EMBL/GenBank/DDBJ databases">
        <title>Active sludge and wastewater microbial communities from Klosterneuburg, Austria.</title>
        <authorList>
            <person name="Wagner M."/>
        </authorList>
    </citation>
    <scope>NUCLEOTIDE SEQUENCE [LARGE SCALE GENOMIC DNA]</scope>
    <source>
        <strain evidence="2 3">Nm49</strain>
    </source>
</reference>
<evidence type="ECO:0000313" key="2">
    <source>
        <dbReference type="EMBL" id="PTQ76097.1"/>
    </source>
</evidence>
<accession>A0A2T5HX10</accession>
<sequence length="351" mass="39420">MNEFIAKILKFVSFESLMERGWLEIAQILMPIFLLALVFLGLSFYIQHKRWKTTASIVCALLALVYLPYEFYRQSMVSARANANVSEIQGNLQSYLDSASLSHAKGIADKEAAASILDEMIHGLNQEKKKELVLISWLVAENEKYALNQIDSKQKSLGDDIKSNLAAAKVEIIDSRPPVDKISDSIVKKLDDDVKVLIERKMLGFKQEIDSSLDGFKESINTFVQGELNNYQTRLAGITQQNVDELKNYSNRANHAFAEQVNKINQVSLKKLDATKESIEGVGAASDTNLKNITQQVKQLSAALETAQKRNDILFEYNECMRTAGMLDLGGKVEQCKVKYQQELSALRKAE</sequence>
<dbReference type="Proteomes" id="UP000244128">
    <property type="component" value="Unassembled WGS sequence"/>
</dbReference>
<proteinExistence type="predicted"/>
<organism evidence="2 3">
    <name type="scientific">Nitrosomonas oligotropha</name>
    <dbReference type="NCBI Taxonomy" id="42354"/>
    <lineage>
        <taxon>Bacteria</taxon>
        <taxon>Pseudomonadati</taxon>
        <taxon>Pseudomonadota</taxon>
        <taxon>Betaproteobacteria</taxon>
        <taxon>Nitrosomonadales</taxon>
        <taxon>Nitrosomonadaceae</taxon>
        <taxon>Nitrosomonas</taxon>
    </lineage>
</organism>
<comment type="caution">
    <text evidence="2">The sequence shown here is derived from an EMBL/GenBank/DDBJ whole genome shotgun (WGS) entry which is preliminary data.</text>
</comment>
<evidence type="ECO:0000256" key="1">
    <source>
        <dbReference type="SAM" id="Phobius"/>
    </source>
</evidence>
<feature type="transmembrane region" description="Helical" evidence="1">
    <location>
        <begin position="25"/>
        <end position="46"/>
    </location>
</feature>
<dbReference type="EMBL" id="QAOI01000023">
    <property type="protein sequence ID" value="PTQ76097.1"/>
    <property type="molecule type" value="Genomic_DNA"/>
</dbReference>
<name>A0A2T5HX10_9PROT</name>
<keyword evidence="1" id="KW-0812">Transmembrane</keyword>
<gene>
    <name evidence="2" type="ORF">C8R26_12327</name>
</gene>
<dbReference type="RefSeq" id="WP_107803986.1">
    <property type="nucleotide sequence ID" value="NZ_QAOI01000023.1"/>
</dbReference>
<evidence type="ECO:0000313" key="3">
    <source>
        <dbReference type="Proteomes" id="UP000244128"/>
    </source>
</evidence>